<dbReference type="EMBL" id="NBSK02000007">
    <property type="protein sequence ID" value="KAJ0196086.1"/>
    <property type="molecule type" value="Genomic_DNA"/>
</dbReference>
<protein>
    <recommendedName>
        <fullName evidence="3">Retrovirus-related Pol polyprotein from transposon TNT 1-94</fullName>
    </recommendedName>
</protein>
<keyword evidence="2" id="KW-1185">Reference proteome</keyword>
<reference evidence="1 2" key="1">
    <citation type="journal article" date="2017" name="Nat. Commun.">
        <title>Genome assembly with in vitro proximity ligation data and whole-genome triplication in lettuce.</title>
        <authorList>
            <person name="Reyes-Chin-Wo S."/>
            <person name="Wang Z."/>
            <person name="Yang X."/>
            <person name="Kozik A."/>
            <person name="Arikit S."/>
            <person name="Song C."/>
            <person name="Xia L."/>
            <person name="Froenicke L."/>
            <person name="Lavelle D.O."/>
            <person name="Truco M.J."/>
            <person name="Xia R."/>
            <person name="Zhu S."/>
            <person name="Xu C."/>
            <person name="Xu H."/>
            <person name="Xu X."/>
            <person name="Cox K."/>
            <person name="Korf I."/>
            <person name="Meyers B.C."/>
            <person name="Michelmore R.W."/>
        </authorList>
    </citation>
    <scope>NUCLEOTIDE SEQUENCE [LARGE SCALE GENOMIC DNA]</scope>
    <source>
        <strain evidence="2">cv. Salinas</strain>
        <tissue evidence="1">Seedlings</tissue>
    </source>
</reference>
<comment type="caution">
    <text evidence="1">The sequence shown here is derived from an EMBL/GenBank/DDBJ whole genome shotgun (WGS) entry which is preliminary data.</text>
</comment>
<evidence type="ECO:0000313" key="1">
    <source>
        <dbReference type="EMBL" id="KAJ0196086.1"/>
    </source>
</evidence>
<evidence type="ECO:0000313" key="2">
    <source>
        <dbReference type="Proteomes" id="UP000235145"/>
    </source>
</evidence>
<dbReference type="AlphaFoldDB" id="A0A9R1X1W8"/>
<dbReference type="Pfam" id="PF14223">
    <property type="entry name" value="Retrotran_gag_2"/>
    <property type="match status" value="1"/>
</dbReference>
<proteinExistence type="predicted"/>
<gene>
    <name evidence="1" type="ORF">LSAT_V11C700361350</name>
</gene>
<accession>A0A9R1X1W8</accession>
<name>A0A9R1X1W8_LACSA</name>
<dbReference type="PANTHER" id="PTHR35317:SF38">
    <property type="entry name" value="RNA-DIRECTED DNA POLYMERASE"/>
    <property type="match status" value="1"/>
</dbReference>
<dbReference type="Proteomes" id="UP000235145">
    <property type="component" value="Unassembled WGS sequence"/>
</dbReference>
<sequence length="94" mass="10852">MEDNMDAHGLWEAIEPPIGVVVDEKRSKQARAFIFQSIPEEMLAQVAKKKTAKEAWDSLKSRYVDAERVQKARLRVLKSEFEGLQMKDMETIDD</sequence>
<dbReference type="PANTHER" id="PTHR35317">
    <property type="entry name" value="OS04G0629600 PROTEIN"/>
    <property type="match status" value="1"/>
</dbReference>
<organism evidence="1 2">
    <name type="scientific">Lactuca sativa</name>
    <name type="common">Garden lettuce</name>
    <dbReference type="NCBI Taxonomy" id="4236"/>
    <lineage>
        <taxon>Eukaryota</taxon>
        <taxon>Viridiplantae</taxon>
        <taxon>Streptophyta</taxon>
        <taxon>Embryophyta</taxon>
        <taxon>Tracheophyta</taxon>
        <taxon>Spermatophyta</taxon>
        <taxon>Magnoliopsida</taxon>
        <taxon>eudicotyledons</taxon>
        <taxon>Gunneridae</taxon>
        <taxon>Pentapetalae</taxon>
        <taxon>asterids</taxon>
        <taxon>campanulids</taxon>
        <taxon>Asterales</taxon>
        <taxon>Asteraceae</taxon>
        <taxon>Cichorioideae</taxon>
        <taxon>Cichorieae</taxon>
        <taxon>Lactucinae</taxon>
        <taxon>Lactuca</taxon>
    </lineage>
</organism>
<evidence type="ECO:0008006" key="3">
    <source>
        <dbReference type="Google" id="ProtNLM"/>
    </source>
</evidence>